<evidence type="ECO:0000313" key="3">
    <source>
        <dbReference type="Proteomes" id="UP000199645"/>
    </source>
</evidence>
<dbReference type="GO" id="GO:0003824">
    <property type="term" value="F:catalytic activity"/>
    <property type="evidence" value="ECO:0007669"/>
    <property type="project" value="UniProtKB-ARBA"/>
</dbReference>
<dbReference type="GO" id="GO:0016020">
    <property type="term" value="C:membrane"/>
    <property type="evidence" value="ECO:0007669"/>
    <property type="project" value="TreeGrafter"/>
</dbReference>
<dbReference type="AlphaFoldDB" id="A0A1I2I9R7"/>
<dbReference type="InterPro" id="IPR000073">
    <property type="entry name" value="AB_hydrolase_1"/>
</dbReference>
<sequence length="304" mass="32542">MARAGRPRFDGGVRDESFEIDGVRQVFHVAGRGPYCVAHSGGPGLDWAYLRSPELEEHFTMVYPEPVGTGESGRLPGGGYRLATYARFLGAVVDHLDAGPVYVLGHSYGGFVAQTYALQHLDRVAGLILYSTSPYGGAEFWADGMAALEAYPQRHPDVPEAAAVPGLFRAALATVADGDDALSRAFAAAVPLYFADFWARRDEFAAFQAGLRMYAEPAGAADPVPFDVRDRLAELTAPTVVIAGRHDFLAGPSWARRLADGIPGARSVTLERSGHFGHLEQPGAFAEAAAQITRGRPVARVSRT</sequence>
<dbReference type="PANTHER" id="PTHR43798:SF33">
    <property type="entry name" value="HYDROLASE, PUTATIVE (AFU_ORTHOLOGUE AFUA_2G14860)-RELATED"/>
    <property type="match status" value="1"/>
</dbReference>
<dbReference type="Proteomes" id="UP000199645">
    <property type="component" value="Unassembled WGS sequence"/>
</dbReference>
<evidence type="ECO:0000259" key="1">
    <source>
        <dbReference type="Pfam" id="PF00561"/>
    </source>
</evidence>
<dbReference type="Pfam" id="PF00561">
    <property type="entry name" value="Abhydrolase_1"/>
    <property type="match status" value="1"/>
</dbReference>
<keyword evidence="3" id="KW-1185">Reference proteome</keyword>
<proteinExistence type="predicted"/>
<dbReference type="InterPro" id="IPR029058">
    <property type="entry name" value="AB_hydrolase_fold"/>
</dbReference>
<gene>
    <name evidence="2" type="ORF">SAMN05421541_109339</name>
</gene>
<name>A0A1I2I9R7_9ACTN</name>
<dbReference type="PANTHER" id="PTHR43798">
    <property type="entry name" value="MONOACYLGLYCEROL LIPASE"/>
    <property type="match status" value="1"/>
</dbReference>
<evidence type="ECO:0000313" key="2">
    <source>
        <dbReference type="EMBL" id="SFF37606.1"/>
    </source>
</evidence>
<protein>
    <submittedName>
        <fullName evidence="2">Proline iminopeptidase</fullName>
    </submittedName>
</protein>
<feature type="domain" description="AB hydrolase-1" evidence="1">
    <location>
        <begin position="47"/>
        <end position="282"/>
    </location>
</feature>
<organism evidence="2 3">
    <name type="scientific">Actinoplanes philippinensis</name>
    <dbReference type="NCBI Taxonomy" id="35752"/>
    <lineage>
        <taxon>Bacteria</taxon>
        <taxon>Bacillati</taxon>
        <taxon>Actinomycetota</taxon>
        <taxon>Actinomycetes</taxon>
        <taxon>Micromonosporales</taxon>
        <taxon>Micromonosporaceae</taxon>
        <taxon>Actinoplanes</taxon>
    </lineage>
</organism>
<dbReference type="OrthoDB" id="5902829at2"/>
<dbReference type="SUPFAM" id="SSF53474">
    <property type="entry name" value="alpha/beta-Hydrolases"/>
    <property type="match status" value="1"/>
</dbReference>
<accession>A0A1I2I9R7</accession>
<dbReference type="STRING" id="35752.SAMN05421541_109339"/>
<reference evidence="2 3" key="1">
    <citation type="submission" date="2016-10" db="EMBL/GenBank/DDBJ databases">
        <authorList>
            <person name="de Groot N.N."/>
        </authorList>
    </citation>
    <scope>NUCLEOTIDE SEQUENCE [LARGE SCALE GENOMIC DNA]</scope>
    <source>
        <strain evidence="2 3">DSM 43019</strain>
    </source>
</reference>
<dbReference type="Gene3D" id="3.40.50.1820">
    <property type="entry name" value="alpha/beta hydrolase"/>
    <property type="match status" value="1"/>
</dbReference>
<dbReference type="EMBL" id="FONV01000009">
    <property type="protein sequence ID" value="SFF37606.1"/>
    <property type="molecule type" value="Genomic_DNA"/>
</dbReference>
<dbReference type="InterPro" id="IPR050266">
    <property type="entry name" value="AB_hydrolase_sf"/>
</dbReference>